<evidence type="ECO:0000313" key="3">
    <source>
        <dbReference type="Proteomes" id="UP001321492"/>
    </source>
</evidence>
<keyword evidence="3" id="KW-1185">Reference proteome</keyword>
<dbReference type="EMBL" id="JASJEV010000009">
    <property type="protein sequence ID" value="MDJ1159363.1"/>
    <property type="molecule type" value="Genomic_DNA"/>
</dbReference>
<dbReference type="RefSeq" id="WP_283741365.1">
    <property type="nucleotide sequence ID" value="NZ_JASJEV010000009.1"/>
</dbReference>
<comment type="caution">
    <text evidence="2">The sequence shown here is derived from an EMBL/GenBank/DDBJ whole genome shotgun (WGS) entry which is preliminary data.</text>
</comment>
<dbReference type="Proteomes" id="UP001321492">
    <property type="component" value="Unassembled WGS sequence"/>
</dbReference>
<name>A0ABT7AJ02_9HYPH</name>
<gene>
    <name evidence="2" type="ORF">QNA08_14080</name>
</gene>
<keyword evidence="1" id="KW-1133">Transmembrane helix</keyword>
<evidence type="ECO:0000313" key="2">
    <source>
        <dbReference type="EMBL" id="MDJ1159363.1"/>
    </source>
</evidence>
<keyword evidence="1" id="KW-0812">Transmembrane</keyword>
<feature type="transmembrane region" description="Helical" evidence="1">
    <location>
        <begin position="44"/>
        <end position="62"/>
    </location>
</feature>
<organism evidence="2 3">
    <name type="scientific">Chelatococcus albus</name>
    <dbReference type="NCBI Taxonomy" id="3047466"/>
    <lineage>
        <taxon>Bacteria</taxon>
        <taxon>Pseudomonadati</taxon>
        <taxon>Pseudomonadota</taxon>
        <taxon>Alphaproteobacteria</taxon>
        <taxon>Hyphomicrobiales</taxon>
        <taxon>Chelatococcaceae</taxon>
        <taxon>Chelatococcus</taxon>
    </lineage>
</organism>
<reference evidence="2 3" key="1">
    <citation type="submission" date="2023-05" db="EMBL/GenBank/DDBJ databases">
        <title>Chelatococcus sp. nov., a moderately thermophilic bacterium isolated from hot spring microbial mat.</title>
        <authorList>
            <person name="Hu C.-J."/>
            <person name="Li W.-J."/>
        </authorList>
    </citation>
    <scope>NUCLEOTIDE SEQUENCE [LARGE SCALE GENOMIC DNA]</scope>
    <source>
        <strain evidence="2 3">SYSU G07232</strain>
    </source>
</reference>
<accession>A0ABT7AJ02</accession>
<sequence>MRDGDAFARARIRIVRLPGWQVGLIAAVAVALVLTLALVAVGAFLVILPIVLVAGLLWRFLARTGWFGRRRRTARGPTTIEGDYVVVQPEALERRDHPRQ</sequence>
<feature type="transmembrane region" description="Helical" evidence="1">
    <location>
        <begin position="20"/>
        <end position="38"/>
    </location>
</feature>
<proteinExistence type="predicted"/>
<keyword evidence="1" id="KW-0472">Membrane</keyword>
<protein>
    <submittedName>
        <fullName evidence="2">Uncharacterized protein</fullName>
    </submittedName>
</protein>
<evidence type="ECO:0000256" key="1">
    <source>
        <dbReference type="SAM" id="Phobius"/>
    </source>
</evidence>